<sequence>MWTIMIKSEKRKEKNKKLLKHRNSMQVNITWSVDKQ</sequence>
<dbReference type="EMBL" id="GBXM01056920">
    <property type="protein sequence ID" value="JAH51657.1"/>
    <property type="molecule type" value="Transcribed_RNA"/>
</dbReference>
<accession>A0A0E9TDY3</accession>
<name>A0A0E9TDY3_ANGAN</name>
<organism evidence="1">
    <name type="scientific">Anguilla anguilla</name>
    <name type="common">European freshwater eel</name>
    <name type="synonym">Muraena anguilla</name>
    <dbReference type="NCBI Taxonomy" id="7936"/>
    <lineage>
        <taxon>Eukaryota</taxon>
        <taxon>Metazoa</taxon>
        <taxon>Chordata</taxon>
        <taxon>Craniata</taxon>
        <taxon>Vertebrata</taxon>
        <taxon>Euteleostomi</taxon>
        <taxon>Actinopterygii</taxon>
        <taxon>Neopterygii</taxon>
        <taxon>Teleostei</taxon>
        <taxon>Anguilliformes</taxon>
        <taxon>Anguillidae</taxon>
        <taxon>Anguilla</taxon>
    </lineage>
</organism>
<protein>
    <submittedName>
        <fullName evidence="1">Uncharacterized protein</fullName>
    </submittedName>
</protein>
<reference evidence="1" key="2">
    <citation type="journal article" date="2015" name="Fish Shellfish Immunol.">
        <title>Early steps in the European eel (Anguilla anguilla)-Vibrio vulnificus interaction in the gills: Role of the RtxA13 toxin.</title>
        <authorList>
            <person name="Callol A."/>
            <person name="Pajuelo D."/>
            <person name="Ebbesson L."/>
            <person name="Teles M."/>
            <person name="MacKenzie S."/>
            <person name="Amaro C."/>
        </authorList>
    </citation>
    <scope>NUCLEOTIDE SEQUENCE</scope>
</reference>
<proteinExistence type="predicted"/>
<reference evidence="1" key="1">
    <citation type="submission" date="2014-11" db="EMBL/GenBank/DDBJ databases">
        <authorList>
            <person name="Amaro Gonzalez C."/>
        </authorList>
    </citation>
    <scope>NUCLEOTIDE SEQUENCE</scope>
</reference>
<evidence type="ECO:0000313" key="1">
    <source>
        <dbReference type="EMBL" id="JAH51657.1"/>
    </source>
</evidence>
<dbReference type="AlphaFoldDB" id="A0A0E9TDY3"/>